<protein>
    <submittedName>
        <fullName evidence="1">Uncharacterized protein</fullName>
    </submittedName>
</protein>
<keyword evidence="2" id="KW-1185">Reference proteome</keyword>
<organism evidence="1 2">
    <name type="scientific">Porites evermanni</name>
    <dbReference type="NCBI Taxonomy" id="104178"/>
    <lineage>
        <taxon>Eukaryota</taxon>
        <taxon>Metazoa</taxon>
        <taxon>Cnidaria</taxon>
        <taxon>Anthozoa</taxon>
        <taxon>Hexacorallia</taxon>
        <taxon>Scleractinia</taxon>
        <taxon>Fungiina</taxon>
        <taxon>Poritidae</taxon>
        <taxon>Porites</taxon>
    </lineage>
</organism>
<sequence>MGGDFNLVMDVQKDKKGGKVTEHSNSLKEVQNKANSLDLVDGWRILNLDAERFTWRRTKPEGYKTDHSVITIHVANNHNPRGLGFWKLNTSFLLDSEYTELINKTVDEVAKECRNNDDVDAVLLWKMQI</sequence>
<evidence type="ECO:0000313" key="2">
    <source>
        <dbReference type="Proteomes" id="UP001159427"/>
    </source>
</evidence>
<accession>A0ABN8LM67</accession>
<name>A0ABN8LM67_9CNID</name>
<dbReference type="InterPro" id="IPR036691">
    <property type="entry name" value="Endo/exonu/phosph_ase_sf"/>
</dbReference>
<dbReference type="EMBL" id="CALNXI010000035">
    <property type="protein sequence ID" value="CAH3016117.1"/>
    <property type="molecule type" value="Genomic_DNA"/>
</dbReference>
<dbReference type="Proteomes" id="UP001159427">
    <property type="component" value="Unassembled WGS sequence"/>
</dbReference>
<evidence type="ECO:0000313" key="1">
    <source>
        <dbReference type="EMBL" id="CAH3016117.1"/>
    </source>
</evidence>
<gene>
    <name evidence="1" type="ORF">PEVE_00025913</name>
</gene>
<comment type="caution">
    <text evidence="1">The sequence shown here is derived from an EMBL/GenBank/DDBJ whole genome shotgun (WGS) entry which is preliminary data.</text>
</comment>
<reference evidence="1 2" key="1">
    <citation type="submission" date="2022-05" db="EMBL/GenBank/DDBJ databases">
        <authorList>
            <consortium name="Genoscope - CEA"/>
            <person name="William W."/>
        </authorList>
    </citation>
    <scope>NUCLEOTIDE SEQUENCE [LARGE SCALE GENOMIC DNA]</scope>
</reference>
<dbReference type="Gene3D" id="3.60.10.10">
    <property type="entry name" value="Endonuclease/exonuclease/phosphatase"/>
    <property type="match status" value="1"/>
</dbReference>
<proteinExistence type="predicted"/>